<organism evidence="1 2">
    <name type="scientific">Musa troglodytarum</name>
    <name type="common">fe'i banana</name>
    <dbReference type="NCBI Taxonomy" id="320322"/>
    <lineage>
        <taxon>Eukaryota</taxon>
        <taxon>Viridiplantae</taxon>
        <taxon>Streptophyta</taxon>
        <taxon>Embryophyta</taxon>
        <taxon>Tracheophyta</taxon>
        <taxon>Spermatophyta</taxon>
        <taxon>Magnoliopsida</taxon>
        <taxon>Liliopsida</taxon>
        <taxon>Zingiberales</taxon>
        <taxon>Musaceae</taxon>
        <taxon>Musa</taxon>
    </lineage>
</organism>
<evidence type="ECO:0000313" key="1">
    <source>
        <dbReference type="EMBL" id="URE30284.1"/>
    </source>
</evidence>
<protein>
    <submittedName>
        <fullName evidence="1">Uncharacterized protein</fullName>
    </submittedName>
</protein>
<name>A0A9E7H9L1_9LILI</name>
<dbReference type="Proteomes" id="UP001055439">
    <property type="component" value="Chromosome 8"/>
</dbReference>
<gene>
    <name evidence="1" type="ORF">MUK42_32544</name>
</gene>
<dbReference type="EMBL" id="CP097510">
    <property type="protein sequence ID" value="URE30284.1"/>
    <property type="molecule type" value="Genomic_DNA"/>
</dbReference>
<dbReference type="AlphaFoldDB" id="A0A9E7H9L1"/>
<sequence length="227" mass="25210">MAVVYFFPFLELRKQEIKEAEDGEKEKSHIGGSESGSVASALRSICIGERDRMGAESDMDDELIFGTLRPLPLLTLDLRLTGIQNFDDTENKLWIRKLKLKQKQKPSSGEAFIGWILKRNRTCDGNVCGTTLLPCQKREGWHDPREKTGKKAEQLHKTEQETKKTVVLISMASGGIPELIQFMATARINVSTIAHLPRRMERDADGDVGLRCSQAAINGASPTNQGG</sequence>
<keyword evidence="2" id="KW-1185">Reference proteome</keyword>
<evidence type="ECO:0000313" key="2">
    <source>
        <dbReference type="Proteomes" id="UP001055439"/>
    </source>
</evidence>
<reference evidence="1" key="1">
    <citation type="submission" date="2022-05" db="EMBL/GenBank/DDBJ databases">
        <title>The Musa troglodytarum L. genome provides insights into the mechanism of non-climacteric behaviour and enrichment of carotenoids.</title>
        <authorList>
            <person name="Wang J."/>
        </authorList>
    </citation>
    <scope>NUCLEOTIDE SEQUENCE</scope>
    <source>
        <tissue evidence="1">Leaf</tissue>
    </source>
</reference>
<proteinExistence type="predicted"/>
<accession>A0A9E7H9L1</accession>